<feature type="repeat" description="ANK" evidence="3">
    <location>
        <begin position="635"/>
        <end position="667"/>
    </location>
</feature>
<dbReference type="AlphaFoldDB" id="A0A178ZAI2"/>
<feature type="repeat" description="ANK" evidence="3">
    <location>
        <begin position="668"/>
        <end position="700"/>
    </location>
</feature>
<dbReference type="SMART" id="SM00248">
    <property type="entry name" value="ANK"/>
    <property type="match status" value="8"/>
</dbReference>
<name>A0A178ZAI2_9EURO</name>
<dbReference type="PANTHER" id="PTHR24171">
    <property type="entry name" value="ANKYRIN REPEAT DOMAIN-CONTAINING PROTEIN 39-RELATED"/>
    <property type="match status" value="1"/>
</dbReference>
<evidence type="ECO:0000256" key="4">
    <source>
        <dbReference type="SAM" id="MobiDB-lite"/>
    </source>
</evidence>
<feature type="repeat" description="ANK" evidence="3">
    <location>
        <begin position="701"/>
        <end position="733"/>
    </location>
</feature>
<evidence type="ECO:0000313" key="6">
    <source>
        <dbReference type="Proteomes" id="UP000078343"/>
    </source>
</evidence>
<keyword evidence="6" id="KW-1185">Reference proteome</keyword>
<evidence type="ECO:0000256" key="2">
    <source>
        <dbReference type="ARBA" id="ARBA00023043"/>
    </source>
</evidence>
<evidence type="ECO:0000256" key="3">
    <source>
        <dbReference type="PROSITE-ProRule" id="PRU00023"/>
    </source>
</evidence>
<feature type="region of interest" description="Disordered" evidence="4">
    <location>
        <begin position="110"/>
        <end position="138"/>
    </location>
</feature>
<keyword evidence="2 3" id="KW-0040">ANK repeat</keyword>
<proteinExistence type="predicted"/>
<dbReference type="Proteomes" id="UP000078343">
    <property type="component" value="Unassembled WGS sequence"/>
</dbReference>
<dbReference type="SUPFAM" id="SSF48403">
    <property type="entry name" value="Ankyrin repeat"/>
    <property type="match status" value="1"/>
</dbReference>
<protein>
    <submittedName>
        <fullName evidence="5">Uncharacterized protein</fullName>
    </submittedName>
</protein>
<dbReference type="InterPro" id="IPR002110">
    <property type="entry name" value="Ankyrin_rpt"/>
</dbReference>
<feature type="repeat" description="ANK" evidence="3">
    <location>
        <begin position="734"/>
        <end position="766"/>
    </location>
</feature>
<organism evidence="5 6">
    <name type="scientific">Fonsecaea erecta</name>
    <dbReference type="NCBI Taxonomy" id="1367422"/>
    <lineage>
        <taxon>Eukaryota</taxon>
        <taxon>Fungi</taxon>
        <taxon>Dikarya</taxon>
        <taxon>Ascomycota</taxon>
        <taxon>Pezizomycotina</taxon>
        <taxon>Eurotiomycetes</taxon>
        <taxon>Chaetothyriomycetidae</taxon>
        <taxon>Chaetothyriales</taxon>
        <taxon>Herpotrichiellaceae</taxon>
        <taxon>Fonsecaea</taxon>
    </lineage>
</organism>
<dbReference type="RefSeq" id="XP_018690151.1">
    <property type="nucleotide sequence ID" value="XM_018840404.1"/>
</dbReference>
<keyword evidence="1" id="KW-0677">Repeat</keyword>
<gene>
    <name evidence="5" type="ORF">AYL99_08896</name>
</gene>
<dbReference type="Pfam" id="PF12796">
    <property type="entry name" value="Ank_2"/>
    <property type="match status" value="2"/>
</dbReference>
<reference evidence="5 6" key="1">
    <citation type="submission" date="2016-04" db="EMBL/GenBank/DDBJ databases">
        <title>Draft genome of Fonsecaea erecta CBS 125763.</title>
        <authorList>
            <person name="Weiss V.A."/>
            <person name="Vicente V.A."/>
            <person name="Raittz R.T."/>
            <person name="Moreno L.F."/>
            <person name="De Souza E.M."/>
            <person name="Pedrosa F.O."/>
            <person name="Steffens M.B."/>
            <person name="Faoro H."/>
            <person name="Tadra-Sfeir M.Z."/>
            <person name="Najafzadeh M.J."/>
            <person name="Felipe M.S."/>
            <person name="Teixeira M."/>
            <person name="Sun J."/>
            <person name="Xi L."/>
            <person name="Gomes R."/>
            <person name="De Azevedo C.M."/>
            <person name="Salgado C.G."/>
            <person name="Da Silva M.B."/>
            <person name="Nascimento M.F."/>
            <person name="Queiroz-Telles F."/>
            <person name="Attili D.S."/>
            <person name="Gorbushina A."/>
        </authorList>
    </citation>
    <scope>NUCLEOTIDE SEQUENCE [LARGE SCALE GENOMIC DNA]</scope>
    <source>
        <strain evidence="5 6">CBS 125763</strain>
    </source>
</reference>
<feature type="repeat" description="ANK" evidence="3">
    <location>
        <begin position="601"/>
        <end position="623"/>
    </location>
</feature>
<dbReference type="PROSITE" id="PS50088">
    <property type="entry name" value="ANK_REPEAT"/>
    <property type="match status" value="5"/>
</dbReference>
<feature type="region of interest" description="Disordered" evidence="4">
    <location>
        <begin position="348"/>
        <end position="367"/>
    </location>
</feature>
<accession>A0A178ZAI2</accession>
<dbReference type="GeneID" id="30013064"/>
<dbReference type="STRING" id="1367422.A0A178ZAI2"/>
<dbReference type="PRINTS" id="PR01415">
    <property type="entry name" value="ANKYRIN"/>
</dbReference>
<dbReference type="EMBL" id="LVYI01000008">
    <property type="protein sequence ID" value="OAP56784.1"/>
    <property type="molecule type" value="Genomic_DNA"/>
</dbReference>
<dbReference type="OrthoDB" id="4158324at2759"/>
<dbReference type="PROSITE" id="PS50297">
    <property type="entry name" value="ANK_REP_REGION"/>
    <property type="match status" value="4"/>
</dbReference>
<dbReference type="PANTHER" id="PTHR24171:SF10">
    <property type="entry name" value="ANKYRIN REPEAT DOMAIN-CONTAINING PROTEIN 29-LIKE"/>
    <property type="match status" value="1"/>
</dbReference>
<dbReference type="Gene3D" id="1.25.40.20">
    <property type="entry name" value="Ankyrin repeat-containing domain"/>
    <property type="match status" value="1"/>
</dbReference>
<dbReference type="Pfam" id="PF00023">
    <property type="entry name" value="Ank"/>
    <property type="match status" value="2"/>
</dbReference>
<evidence type="ECO:0000256" key="1">
    <source>
        <dbReference type="ARBA" id="ARBA00022737"/>
    </source>
</evidence>
<sequence>MDDIGALSASCLRCFVTLVQSLSTSSEEFTKMMPPGAIDNQYARFKIWAGNLDALRRGRSSLDARLRDSVVLRAAVLKLLGQLQDTLTKSAEITTGVRLPYERDLATGFELGGDDTPGYRSKDLGSISDTSSEPDAGELTEGLSEIEDVMDHLYRLSFKIRNTRYRSLNPQALLMKDEDPDTGKDLFSAYAVFDRRHVKEVLESLRRPPSPKEFQKEPAQAVHHNTVDLLDTNHYSVDSNDYLTDRLSKAITDRRRYFRYWQKHALKLSLRMDEPAFQRMASGLPILKPPRSTSKPDVIVSTADNLISPDGPKRAVSGTDFSRYNTNLDDQLDTETVISYTTTAFDLDGKSPEFPPPPDAAEQSEEHIRQDLQPYVCTYEECPDADHLYASRHAWLEHERLVHRRVWRCFEHKSFSSKSRDSLFQHFSACHQDLHAQEIENLLDLAETALVDERTSCPFCHSDGPFEKGFHNHMAFHQEQLATFAVPRNLDSDESSKQVLGFGSGGSLLSISLDFTDKDDSSKSSDAGTEPEIGPDNLFVAAETGNVPLLKRLLADSMIDADSKDPNLRSALSYAAAGGHEEIIKLLLNTHRVDADSKDVKGRTPLSYAAAEGHEEIVKLLLNTRRMDVNSQDKDDATHLYYAAEAGSGAVTRILLDTGADVNAQGGSYGNALQAACVRGGTDTVQLLLEAGADINAQGGRYGNALQAACVRGGTDTVRLLLEAGADINAQGGYYGNALQAACVRGGTNLIRILLDAGVDINAQGGFHGNAFQAACDGGYTNIVRLLLEAGAHVNAQGGDFPGPVNIAVEKGFTEVEKLLRDAGARDDS</sequence>
<evidence type="ECO:0000313" key="5">
    <source>
        <dbReference type="EMBL" id="OAP56784.1"/>
    </source>
</evidence>
<comment type="caution">
    <text evidence="5">The sequence shown here is derived from an EMBL/GenBank/DDBJ whole genome shotgun (WGS) entry which is preliminary data.</text>
</comment>
<dbReference type="InterPro" id="IPR036770">
    <property type="entry name" value="Ankyrin_rpt-contain_sf"/>
</dbReference>